<accession>S2KNS7</accession>
<comment type="caution">
    <text evidence="1">The sequence shown here is derived from an EMBL/GenBank/DDBJ whole genome shotgun (WGS) entry which is preliminary data.</text>
</comment>
<dbReference type="InterPro" id="IPR011067">
    <property type="entry name" value="Plasmid_toxin/cell-grow_inhib"/>
</dbReference>
<sequence length="108" mass="11951">MKRGDIVIVAMRGDYGKPRPALVVQSDLFEQHPSVTVAPITSDVRSELPLFRLDLPPSETNGVHRPSQVMIDKLVTVPRHKISSTVGHVNDTDMVRVTRALMVWLGVA</sequence>
<dbReference type="OrthoDB" id="6064990at2"/>
<evidence type="ECO:0000313" key="2">
    <source>
        <dbReference type="Proteomes" id="UP000014463"/>
    </source>
</evidence>
<dbReference type="Gene3D" id="2.30.30.110">
    <property type="match status" value="1"/>
</dbReference>
<protein>
    <recommendedName>
        <fullName evidence="3">Growth inhibitor PemK</fullName>
    </recommendedName>
</protein>
<reference evidence="1 2" key="1">
    <citation type="journal article" date="2013" name="Genome Announc.">
        <title>Draft genome sequence of the moderately halophilic gammaproteobacterium Halomonas anticariensis FP35.</title>
        <authorList>
            <person name="Tahrioui A."/>
            <person name="Quesada E."/>
            <person name="Llamas I."/>
        </authorList>
    </citation>
    <scope>NUCLEOTIDE SEQUENCE [LARGE SCALE GENOMIC DNA]</scope>
    <source>
        <strain evidence="2">DSM 16096 / CECT 5854 / LMG 22089 / FP35</strain>
    </source>
</reference>
<dbReference type="GO" id="GO:0006402">
    <property type="term" value="P:mRNA catabolic process"/>
    <property type="evidence" value="ECO:0007669"/>
    <property type="project" value="TreeGrafter"/>
</dbReference>
<dbReference type="STRING" id="1121939.L861_18695"/>
<evidence type="ECO:0008006" key="3">
    <source>
        <dbReference type="Google" id="ProtNLM"/>
    </source>
</evidence>
<organism evidence="1 2">
    <name type="scientific">Litchfieldella anticariensis (strain DSM 16096 / CECT 5854 / CIP 108499 / LMG 22089 / FP35)</name>
    <name type="common">Halomonas anticariensis</name>
    <dbReference type="NCBI Taxonomy" id="1121939"/>
    <lineage>
        <taxon>Bacteria</taxon>
        <taxon>Pseudomonadati</taxon>
        <taxon>Pseudomonadota</taxon>
        <taxon>Gammaproteobacteria</taxon>
        <taxon>Oceanospirillales</taxon>
        <taxon>Halomonadaceae</taxon>
        <taxon>Litchfieldella</taxon>
    </lineage>
</organism>
<dbReference type="InterPro" id="IPR003477">
    <property type="entry name" value="PemK-like"/>
</dbReference>
<dbReference type="GO" id="GO:0016075">
    <property type="term" value="P:rRNA catabolic process"/>
    <property type="evidence" value="ECO:0007669"/>
    <property type="project" value="TreeGrafter"/>
</dbReference>
<evidence type="ECO:0000313" key="1">
    <source>
        <dbReference type="EMBL" id="EPC03565.1"/>
    </source>
</evidence>
<dbReference type="GO" id="GO:0004521">
    <property type="term" value="F:RNA endonuclease activity"/>
    <property type="evidence" value="ECO:0007669"/>
    <property type="project" value="TreeGrafter"/>
</dbReference>
<name>S2KNS7_LITA3</name>
<dbReference type="Proteomes" id="UP000014463">
    <property type="component" value="Unassembled WGS sequence"/>
</dbReference>
<dbReference type="SUPFAM" id="SSF50118">
    <property type="entry name" value="Cell growth inhibitor/plasmid maintenance toxic component"/>
    <property type="match status" value="1"/>
</dbReference>
<dbReference type="RefSeq" id="WP_016415685.1">
    <property type="nucleotide sequence ID" value="NZ_AUAB01000016.1"/>
</dbReference>
<proteinExistence type="predicted"/>
<keyword evidence="2" id="KW-1185">Reference proteome</keyword>
<gene>
    <name evidence="1" type="ORF">L861_18695</name>
</gene>
<dbReference type="AlphaFoldDB" id="S2KNS7"/>
<dbReference type="PANTHER" id="PTHR33988:SF2">
    <property type="entry name" value="ENDORIBONUCLEASE MAZF"/>
    <property type="match status" value="1"/>
</dbReference>
<dbReference type="PANTHER" id="PTHR33988">
    <property type="entry name" value="ENDORIBONUCLEASE MAZF-RELATED"/>
    <property type="match status" value="1"/>
</dbReference>
<dbReference type="EMBL" id="ASTJ01000012">
    <property type="protein sequence ID" value="EPC03565.1"/>
    <property type="molecule type" value="Genomic_DNA"/>
</dbReference>
<dbReference type="eggNOG" id="COG2337">
    <property type="taxonomic scope" value="Bacteria"/>
</dbReference>
<dbReference type="GO" id="GO:0003677">
    <property type="term" value="F:DNA binding"/>
    <property type="evidence" value="ECO:0007669"/>
    <property type="project" value="InterPro"/>
</dbReference>
<dbReference type="Pfam" id="PF02452">
    <property type="entry name" value="PemK_toxin"/>
    <property type="match status" value="1"/>
</dbReference>